<gene>
    <name evidence="1" type="ORF">ENT37_13955</name>
</gene>
<dbReference type="EMBL" id="DSYK01000697">
    <property type="protein sequence ID" value="HGS22954.1"/>
    <property type="molecule type" value="Genomic_DNA"/>
</dbReference>
<organism evidence="1">
    <name type="scientific">Anaerolinea thermolimosa</name>
    <dbReference type="NCBI Taxonomy" id="229919"/>
    <lineage>
        <taxon>Bacteria</taxon>
        <taxon>Bacillati</taxon>
        <taxon>Chloroflexota</taxon>
        <taxon>Anaerolineae</taxon>
        <taxon>Anaerolineales</taxon>
        <taxon>Anaerolineaceae</taxon>
        <taxon>Anaerolinea</taxon>
    </lineage>
</organism>
<reference evidence="1" key="1">
    <citation type="journal article" date="2020" name="mSystems">
        <title>Genome- and Community-Level Interaction Insights into Carbon Utilization and Element Cycling Functions of Hydrothermarchaeota in Hydrothermal Sediment.</title>
        <authorList>
            <person name="Zhou Z."/>
            <person name="Liu Y."/>
            <person name="Xu W."/>
            <person name="Pan J."/>
            <person name="Luo Z.H."/>
            <person name="Li M."/>
        </authorList>
    </citation>
    <scope>NUCLEOTIDE SEQUENCE [LARGE SCALE GENOMIC DNA]</scope>
    <source>
        <strain evidence="1">SpSt-573</strain>
    </source>
</reference>
<protein>
    <submittedName>
        <fullName evidence="1">Uncharacterized protein</fullName>
    </submittedName>
</protein>
<evidence type="ECO:0000313" key="1">
    <source>
        <dbReference type="EMBL" id="HGS22954.1"/>
    </source>
</evidence>
<name>A0A7C4KJ83_9CHLR</name>
<proteinExistence type="predicted"/>
<dbReference type="AlphaFoldDB" id="A0A7C4KJ83"/>
<comment type="caution">
    <text evidence="1">The sequence shown here is derived from an EMBL/GenBank/DDBJ whole genome shotgun (WGS) entry which is preliminary data.</text>
</comment>
<sequence length="79" mass="9018">MPTVLVHIMNDDPVLGEMDTMPGPQDTIIVVKNPRRRDGKDLPYLEANVSTVAWPLIRVNFIEIMPTGEEEEIITFIRE</sequence>
<accession>A0A7C4KJ83</accession>